<evidence type="ECO:0000313" key="20">
    <source>
        <dbReference type="EMBL" id="CAD8914474.1"/>
    </source>
</evidence>
<dbReference type="InterPro" id="IPR001412">
    <property type="entry name" value="aa-tRNA-synth_I_CS"/>
</dbReference>
<dbReference type="GO" id="GO:0005524">
    <property type="term" value="F:ATP binding"/>
    <property type="evidence" value="ECO:0007669"/>
    <property type="project" value="UniProtKB-KW"/>
</dbReference>
<evidence type="ECO:0000256" key="10">
    <source>
        <dbReference type="ARBA" id="ARBA00022917"/>
    </source>
</evidence>
<dbReference type="Pfam" id="PF19302">
    <property type="entry name" value="DUF5915"/>
    <property type="match status" value="1"/>
</dbReference>
<dbReference type="GO" id="GO:0006428">
    <property type="term" value="P:isoleucyl-tRNA aminoacylation"/>
    <property type="evidence" value="ECO:0007669"/>
    <property type="project" value="InterPro"/>
</dbReference>
<dbReference type="InterPro" id="IPR014729">
    <property type="entry name" value="Rossmann-like_a/b/a_fold"/>
</dbReference>
<dbReference type="AlphaFoldDB" id="A0A7S1CCN3"/>
<evidence type="ECO:0000256" key="3">
    <source>
        <dbReference type="ARBA" id="ARBA00005594"/>
    </source>
</evidence>
<dbReference type="GO" id="GO:0005829">
    <property type="term" value="C:cytosol"/>
    <property type="evidence" value="ECO:0007669"/>
    <property type="project" value="UniProtKB-SubCell"/>
</dbReference>
<evidence type="ECO:0000259" key="18">
    <source>
        <dbReference type="Pfam" id="PF00133"/>
    </source>
</evidence>
<keyword evidence="12 16" id="KW-0030">Aminoacyl-tRNA synthetase</keyword>
<keyword evidence="11" id="KW-0007">Acetylation</keyword>
<name>A0A7S1CCN3_9STRA</name>
<feature type="region of interest" description="Disordered" evidence="17">
    <location>
        <begin position="1027"/>
        <end position="1094"/>
    </location>
</feature>
<keyword evidence="8 16" id="KW-0547">Nucleotide-binding</keyword>
<evidence type="ECO:0000256" key="17">
    <source>
        <dbReference type="SAM" id="MobiDB-lite"/>
    </source>
</evidence>
<dbReference type="GO" id="GO:0002161">
    <property type="term" value="F:aminoacyl-tRNA deacylase activity"/>
    <property type="evidence" value="ECO:0007669"/>
    <property type="project" value="InterPro"/>
</dbReference>
<evidence type="ECO:0000256" key="7">
    <source>
        <dbReference type="ARBA" id="ARBA00022598"/>
    </source>
</evidence>
<evidence type="ECO:0000256" key="16">
    <source>
        <dbReference type="RuleBase" id="RU363035"/>
    </source>
</evidence>
<feature type="compositionally biased region" description="Gly residues" evidence="17">
    <location>
        <begin position="1085"/>
        <end position="1094"/>
    </location>
</feature>
<sequence>MEQDVLKLWEDLDAFKTQLELTRGKPEFTFYDGPPFATGLPHYGHILAGTIKDVVTRYASQTGHYVSRRFGWDCHGLPVEFEIDKKLGITSKEQVMEMGIAAYNDACRGTVTRYCSEWERIVSRLGRWIDFKDDYKTMEPWYMESVWWVFKTIFDKDLIYRGFKVMPYSTGCTTPLSNFEAGLNYKDDVKDPAVVVEFPLVEDPETSLVAWTTTPWTLPSNLATCVNKAHTYVKVADLKRKKNYILGKANLAALYPKYGKKGYKGGEFDILEEVPGSALVGKRYVPLFEYFADRDGLGDAKWTVLEDDYVTEDSGTGIVHQAPAFGEDDYRVCAAAGVILKGGYLPCPVDHNGCFTEDVPDFKGTYVKAADDAICAHLKGTGRLFSKGTITHRYPFCWRSETPLIYRAVPSWFVRVESIKEDLVANNEQTYWVPSFVKEKRFHNWLTDARDWAISRNRYWGTPLPIWISDDGEEIVVVGSIAELEELTGEKVTDLHRQYIDHLKIPSKMGKGELRRVEEVLDCWFESGCMPYAQGHYPFEGKEEFEAHKFPADFIAEGLDQTRGWFYTLMVLSTALFNKPAFKNVIVNGLVLAEDGKKMSKRLKNYPDPVVVVDKHGADALRLYLVNSPVVRAEPLKFRERGVLDVVKDVFLPWYNAFRFFMQSVERLQRDSGVVFNPVTARAAEGVADNDMDAWITASVHGLIKFVREMMGEYKLYAVAPALVDFIGQLTNWYVRLNRKRLKGADGAAACGVALASLYDVLMTLSRLMAPMTPFLTEYFYQHLRRLHPASRDEAAAPDAVGAAKSVHFVDVPEYDASLVDPAMEARVRRMQAVVELGRQARERRTISLKTPVREVIVVVASEAAAAELRALEGYVLDELNALSLTTSTDEARWCSLSAAADNELGKTLRKEFKAVKTGVEAMTEDDIRAFMASGSVTVAGHALDRSQVHVLRSFKGDTTKYEALSTDDGLMTVIVNTVEDEELRAMGAAREVSARVQRLRKTSGLKVGEVVDVYFEVREMTAEDRRKAAEEAARHVPMKASTEPVPTAAGGAGGGAGGGGAGGKKGGKGGKGGKGKGEKKEGGGKAAKGGKGGKAAPAAAAAAAPEEAAPSDAEAAAALVGAIASRANQLEEALGLRLVPDHPAVRPAHALVLGEHEEEVNGAMLRVVLARPVIRFGGDAVLAEAAGGDAARVAGIKAYVGMLEADRLAATLREKGELTLVLDGQAATLVHGRHLFASAVEQLKADAATQAAWRDCGAAALAAAYTSA</sequence>
<dbReference type="InterPro" id="IPR002300">
    <property type="entry name" value="aa-tRNA-synth_Ia"/>
</dbReference>
<dbReference type="Gene3D" id="3.40.50.620">
    <property type="entry name" value="HUPs"/>
    <property type="match status" value="2"/>
</dbReference>
<evidence type="ECO:0000256" key="8">
    <source>
        <dbReference type="ARBA" id="ARBA00022741"/>
    </source>
</evidence>
<reference evidence="20" key="1">
    <citation type="submission" date="2021-01" db="EMBL/GenBank/DDBJ databases">
        <authorList>
            <person name="Corre E."/>
            <person name="Pelletier E."/>
            <person name="Niang G."/>
            <person name="Scheremetjew M."/>
            <person name="Finn R."/>
            <person name="Kale V."/>
            <person name="Holt S."/>
            <person name="Cochrane G."/>
            <person name="Meng A."/>
            <person name="Brown T."/>
            <person name="Cohen L."/>
        </authorList>
    </citation>
    <scope>NUCLEOTIDE SEQUENCE</scope>
    <source>
        <strain evidence="20">Ms1</strain>
    </source>
</reference>
<dbReference type="GO" id="GO:0004822">
    <property type="term" value="F:isoleucine-tRNA ligase activity"/>
    <property type="evidence" value="ECO:0007669"/>
    <property type="project" value="UniProtKB-EC"/>
</dbReference>
<dbReference type="SUPFAM" id="SSF52374">
    <property type="entry name" value="Nucleotidylyl transferase"/>
    <property type="match status" value="1"/>
</dbReference>
<feature type="domain" description="Methionyl/Valyl/Leucyl/Isoleucyl-tRNA synthetase anticodon-binding" evidence="19">
    <location>
        <begin position="693"/>
        <end position="856"/>
    </location>
</feature>
<dbReference type="InterPro" id="IPR002301">
    <property type="entry name" value="Ile-tRNA-ligase"/>
</dbReference>
<dbReference type="FunFam" id="3.40.50.620:FF:000050">
    <property type="entry name" value="Isoleucyl-tRNA synthetase,cytoplasmic"/>
    <property type="match status" value="1"/>
</dbReference>
<evidence type="ECO:0000256" key="1">
    <source>
        <dbReference type="ARBA" id="ARBA00003170"/>
    </source>
</evidence>
<evidence type="ECO:0000256" key="5">
    <source>
        <dbReference type="ARBA" id="ARBA00022490"/>
    </source>
</evidence>
<evidence type="ECO:0000256" key="2">
    <source>
        <dbReference type="ARBA" id="ARBA00004514"/>
    </source>
</evidence>
<dbReference type="InterPro" id="IPR023586">
    <property type="entry name" value="Ile-tRNA-ligase_type2"/>
</dbReference>
<evidence type="ECO:0000256" key="11">
    <source>
        <dbReference type="ARBA" id="ARBA00022990"/>
    </source>
</evidence>
<protein>
    <recommendedName>
        <fullName evidence="4">isoleucine--tRNA ligase</fullName>
        <ecNumber evidence="4">6.1.1.5</ecNumber>
    </recommendedName>
    <alternativeName>
        <fullName evidence="13">Isoleucyl-tRNA synthetase</fullName>
    </alternativeName>
</protein>
<dbReference type="SUPFAM" id="SSF47323">
    <property type="entry name" value="Anticodon-binding domain of a subclass of class I aminoacyl-tRNA synthetases"/>
    <property type="match status" value="1"/>
</dbReference>
<organism evidence="20">
    <name type="scientific">Bicosoecida sp. CB-2014</name>
    <dbReference type="NCBI Taxonomy" id="1486930"/>
    <lineage>
        <taxon>Eukaryota</taxon>
        <taxon>Sar</taxon>
        <taxon>Stramenopiles</taxon>
        <taxon>Bigyra</taxon>
        <taxon>Opalozoa</taxon>
        <taxon>Bicosoecida</taxon>
    </lineage>
</organism>
<evidence type="ECO:0000256" key="13">
    <source>
        <dbReference type="ARBA" id="ARBA00032665"/>
    </source>
</evidence>
<keyword evidence="9 16" id="KW-0067">ATP-binding</keyword>
<dbReference type="PRINTS" id="PR00984">
    <property type="entry name" value="TRNASYNTHILE"/>
</dbReference>
<dbReference type="EC" id="6.1.1.5" evidence="4"/>
<dbReference type="NCBIfam" id="TIGR00392">
    <property type="entry name" value="ileS"/>
    <property type="match status" value="1"/>
</dbReference>
<feature type="compositionally biased region" description="Gly residues" evidence="17">
    <location>
        <begin position="1051"/>
        <end position="1065"/>
    </location>
</feature>
<comment type="similarity">
    <text evidence="3 16">Belongs to the class-I aminoacyl-tRNA synthetase family.</text>
</comment>
<gene>
    <name evidence="20" type="ORF">BSP0115_LOCUS7727</name>
</gene>
<evidence type="ECO:0000256" key="15">
    <source>
        <dbReference type="ARBA" id="ARBA00063494"/>
    </source>
</evidence>
<dbReference type="CDD" id="cd00818">
    <property type="entry name" value="IleRS_core"/>
    <property type="match status" value="1"/>
</dbReference>
<comment type="subunit">
    <text evidence="15">Part of a multisubunit complex that groups tRNA ligases for Arg (RARS1), Asp (DARS1), Gln (QARS1), Ile (IARS1), Leu (LARS1), Lys (KARS1), Met (MARS1) the bifunctional ligase for Glu and Pro (EPRS1) and the auxiliary subunits AIMP1/p43, AIMP2/p38 and EEF1E1/p18.</text>
</comment>
<evidence type="ECO:0000256" key="14">
    <source>
        <dbReference type="ARBA" id="ARBA00048359"/>
    </source>
</evidence>
<dbReference type="FunFam" id="1.10.730.10:FF:000004">
    <property type="entry name" value="Isoleucyl-tRNA synthetase, cytoplasmic"/>
    <property type="match status" value="1"/>
</dbReference>
<dbReference type="InterPro" id="IPR013155">
    <property type="entry name" value="M/V/L/I-tRNA-synth_anticd-bd"/>
</dbReference>
<dbReference type="PANTHER" id="PTHR42780">
    <property type="entry name" value="SOLEUCYL-TRNA SYNTHETASE"/>
    <property type="match status" value="1"/>
</dbReference>
<dbReference type="FunFam" id="3.40.50.620:FF:000414">
    <property type="entry name" value="Isoleucine--tRNA ligase, cytoplasmic-like"/>
    <property type="match status" value="1"/>
</dbReference>
<dbReference type="Gene3D" id="1.10.730.10">
    <property type="entry name" value="Isoleucyl-tRNA Synthetase, Domain 1"/>
    <property type="match status" value="1"/>
</dbReference>
<dbReference type="InterPro" id="IPR009008">
    <property type="entry name" value="Val/Leu/Ile-tRNA-synth_edit"/>
</dbReference>
<feature type="compositionally biased region" description="Basic residues" evidence="17">
    <location>
        <begin position="1066"/>
        <end position="1075"/>
    </location>
</feature>
<keyword evidence="7 16" id="KW-0436">Ligase</keyword>
<dbReference type="SUPFAM" id="SSF50677">
    <property type="entry name" value="ValRS/IleRS/LeuRS editing domain"/>
    <property type="match status" value="1"/>
</dbReference>
<keyword evidence="6" id="KW-0597">Phosphoprotein</keyword>
<comment type="function">
    <text evidence="1">Catalyzes the specific attachment of an amino acid to its cognate tRNA in a 2 step reaction: the amino acid (AA) is first activated by ATP to form AA-AMP and then transferred to the acceptor end of the tRNA.</text>
</comment>
<dbReference type="PROSITE" id="PS00178">
    <property type="entry name" value="AA_TRNA_LIGASE_I"/>
    <property type="match status" value="1"/>
</dbReference>
<dbReference type="HAMAP" id="MF_02003">
    <property type="entry name" value="Ile_tRNA_synth_type2"/>
    <property type="match status" value="1"/>
</dbReference>
<dbReference type="GO" id="GO:0000049">
    <property type="term" value="F:tRNA binding"/>
    <property type="evidence" value="ECO:0007669"/>
    <property type="project" value="InterPro"/>
</dbReference>
<dbReference type="InterPro" id="IPR033709">
    <property type="entry name" value="Anticodon_Ile_ABEc"/>
</dbReference>
<dbReference type="GO" id="GO:0017101">
    <property type="term" value="C:aminoacyl-tRNA synthetase multienzyme complex"/>
    <property type="evidence" value="ECO:0007669"/>
    <property type="project" value="UniProtKB-ARBA"/>
</dbReference>
<dbReference type="PANTHER" id="PTHR42780:SF1">
    <property type="entry name" value="ISOLEUCINE--TRNA LIGASE, CYTOPLASMIC"/>
    <property type="match status" value="1"/>
</dbReference>
<evidence type="ECO:0000259" key="19">
    <source>
        <dbReference type="Pfam" id="PF08264"/>
    </source>
</evidence>
<evidence type="ECO:0000256" key="6">
    <source>
        <dbReference type="ARBA" id="ARBA00022553"/>
    </source>
</evidence>
<dbReference type="Pfam" id="PF00133">
    <property type="entry name" value="tRNA-synt_1"/>
    <property type="match status" value="1"/>
</dbReference>
<evidence type="ECO:0000256" key="4">
    <source>
        <dbReference type="ARBA" id="ARBA00013165"/>
    </source>
</evidence>
<evidence type="ECO:0000256" key="12">
    <source>
        <dbReference type="ARBA" id="ARBA00023146"/>
    </source>
</evidence>
<accession>A0A7S1CCN3</accession>
<dbReference type="CDD" id="cd07961">
    <property type="entry name" value="Anticodon_Ia_Ile_ABEc"/>
    <property type="match status" value="1"/>
</dbReference>
<comment type="subcellular location">
    <subcellularLocation>
        <location evidence="2">Cytoplasm</location>
        <location evidence="2">Cytosol</location>
    </subcellularLocation>
</comment>
<dbReference type="EMBL" id="HBFS01011198">
    <property type="protein sequence ID" value="CAD8914474.1"/>
    <property type="molecule type" value="Transcribed_RNA"/>
</dbReference>
<keyword evidence="10 16" id="KW-0648">Protein biosynthesis</keyword>
<feature type="domain" description="Aminoacyl-tRNA synthetase class Ia" evidence="18">
    <location>
        <begin position="5"/>
        <end position="635"/>
    </location>
</feature>
<proteinExistence type="inferred from homology"/>
<comment type="catalytic activity">
    <reaction evidence="14">
        <text>tRNA(Ile) + L-isoleucine + ATP = L-isoleucyl-tRNA(Ile) + AMP + diphosphate</text>
        <dbReference type="Rhea" id="RHEA:11060"/>
        <dbReference type="Rhea" id="RHEA-COMP:9666"/>
        <dbReference type="Rhea" id="RHEA-COMP:9695"/>
        <dbReference type="ChEBI" id="CHEBI:30616"/>
        <dbReference type="ChEBI" id="CHEBI:33019"/>
        <dbReference type="ChEBI" id="CHEBI:58045"/>
        <dbReference type="ChEBI" id="CHEBI:78442"/>
        <dbReference type="ChEBI" id="CHEBI:78528"/>
        <dbReference type="ChEBI" id="CHEBI:456215"/>
        <dbReference type="EC" id="6.1.1.5"/>
    </reaction>
</comment>
<evidence type="ECO:0000256" key="9">
    <source>
        <dbReference type="ARBA" id="ARBA00022840"/>
    </source>
</evidence>
<keyword evidence="5" id="KW-0963">Cytoplasm</keyword>
<dbReference type="Gene3D" id="3.90.740.10">
    <property type="entry name" value="Valyl/Leucyl/Isoleucyl-tRNA synthetase, editing domain"/>
    <property type="match status" value="1"/>
</dbReference>
<dbReference type="InterPro" id="IPR009080">
    <property type="entry name" value="tRNAsynth_Ia_anticodon-bd"/>
</dbReference>
<dbReference type="Pfam" id="PF08264">
    <property type="entry name" value="Anticodon_1"/>
    <property type="match status" value="1"/>
</dbReference>